<dbReference type="AlphaFoldDB" id="A0A1Q3AME9"/>
<keyword evidence="2" id="KW-1185">Reference proteome</keyword>
<dbReference type="Pfam" id="PF14223">
    <property type="entry name" value="Retrotran_gag_2"/>
    <property type="match status" value="1"/>
</dbReference>
<reference evidence="2" key="1">
    <citation type="submission" date="2016-04" db="EMBL/GenBank/DDBJ databases">
        <title>Cephalotus genome sequencing.</title>
        <authorList>
            <person name="Fukushima K."/>
            <person name="Hasebe M."/>
            <person name="Fang X."/>
        </authorList>
    </citation>
    <scope>NUCLEOTIDE SEQUENCE [LARGE SCALE GENOMIC DNA]</scope>
    <source>
        <strain evidence="2">cv. St1</strain>
    </source>
</reference>
<gene>
    <name evidence="1" type="ORF">CFOL_v3_00274</name>
</gene>
<proteinExistence type="predicted"/>
<dbReference type="InParanoid" id="A0A1Q3AME9"/>
<sequence length="130" mass="15613">MKLENFDGSDFNAWRHKMNFGMQLLKIYYTIEEEKPNFEEEAVKEKAYWDRDDDFCRSYLLNCLSNHLADVYGQNTIAKVVWDALEQQYKNEKKLPKTHLIDKFLDMRFEDGKEILPQVKELENLVLKLN</sequence>
<evidence type="ECO:0000313" key="1">
    <source>
        <dbReference type="EMBL" id="GAV56732.1"/>
    </source>
</evidence>
<comment type="caution">
    <text evidence="1">The sequence shown here is derived from an EMBL/GenBank/DDBJ whole genome shotgun (WGS) entry which is preliminary data.</text>
</comment>
<dbReference type="OrthoDB" id="1684686at2759"/>
<dbReference type="PANTHER" id="PTHR47592">
    <property type="entry name" value="PBF68 PROTEIN"/>
    <property type="match status" value="1"/>
</dbReference>
<protein>
    <submittedName>
        <fullName evidence="1">UBN2_3 domain-containing protein</fullName>
    </submittedName>
</protein>
<evidence type="ECO:0000313" key="2">
    <source>
        <dbReference type="Proteomes" id="UP000187406"/>
    </source>
</evidence>
<dbReference type="EMBL" id="BDDD01000005">
    <property type="protein sequence ID" value="GAV56732.1"/>
    <property type="molecule type" value="Genomic_DNA"/>
</dbReference>
<name>A0A1Q3AME9_CEPFO</name>
<dbReference type="PANTHER" id="PTHR47592:SF27">
    <property type="entry name" value="OS08G0421700 PROTEIN"/>
    <property type="match status" value="1"/>
</dbReference>
<dbReference type="Proteomes" id="UP000187406">
    <property type="component" value="Unassembled WGS sequence"/>
</dbReference>
<accession>A0A1Q3AME9</accession>
<organism evidence="1 2">
    <name type="scientific">Cephalotus follicularis</name>
    <name type="common">Albany pitcher plant</name>
    <dbReference type="NCBI Taxonomy" id="3775"/>
    <lineage>
        <taxon>Eukaryota</taxon>
        <taxon>Viridiplantae</taxon>
        <taxon>Streptophyta</taxon>
        <taxon>Embryophyta</taxon>
        <taxon>Tracheophyta</taxon>
        <taxon>Spermatophyta</taxon>
        <taxon>Magnoliopsida</taxon>
        <taxon>eudicotyledons</taxon>
        <taxon>Gunneridae</taxon>
        <taxon>Pentapetalae</taxon>
        <taxon>rosids</taxon>
        <taxon>fabids</taxon>
        <taxon>Oxalidales</taxon>
        <taxon>Cephalotaceae</taxon>
        <taxon>Cephalotus</taxon>
    </lineage>
</organism>